<dbReference type="GO" id="GO:1990077">
    <property type="term" value="C:primosome complex"/>
    <property type="evidence" value="ECO:0007669"/>
    <property type="project" value="UniProtKB-KW"/>
</dbReference>
<organism evidence="9 10">
    <name type="scientific">Candidatus Terraquivivens tikiterensis</name>
    <dbReference type="NCBI Taxonomy" id="1980982"/>
    <lineage>
        <taxon>Archaea</taxon>
        <taxon>Nitrososphaerota</taxon>
        <taxon>Candidatus Wolframiiraptoraceae</taxon>
        <taxon>Candidatus Terraquivivens</taxon>
    </lineage>
</organism>
<dbReference type="EMBL" id="NDWU01000007">
    <property type="protein sequence ID" value="PUA32693.1"/>
    <property type="molecule type" value="Genomic_DNA"/>
</dbReference>
<keyword evidence="6 7" id="KW-0411">Iron-sulfur</keyword>
<dbReference type="Pfam" id="PF26466">
    <property type="entry name" value="DNA_primase_lrg_N"/>
    <property type="match status" value="1"/>
</dbReference>
<dbReference type="Proteomes" id="UP000244066">
    <property type="component" value="Unassembled WGS sequence"/>
</dbReference>
<dbReference type="GO" id="GO:0006269">
    <property type="term" value="P:DNA replication, synthesis of primer"/>
    <property type="evidence" value="ECO:0007669"/>
    <property type="project" value="UniProtKB-UniRule"/>
</dbReference>
<dbReference type="GO" id="GO:0046872">
    <property type="term" value="F:metal ion binding"/>
    <property type="evidence" value="ECO:0007669"/>
    <property type="project" value="UniProtKB-KW"/>
</dbReference>
<dbReference type="CDD" id="cd06560">
    <property type="entry name" value="PriL"/>
    <property type="match status" value="1"/>
</dbReference>
<evidence type="ECO:0000256" key="3">
    <source>
        <dbReference type="ARBA" id="ARBA00022705"/>
    </source>
</evidence>
<feature type="domain" description="DNA primase large subunit C-terminal" evidence="8">
    <location>
        <begin position="251"/>
        <end position="340"/>
    </location>
</feature>
<feature type="binding site" evidence="7">
    <location>
        <position position="331"/>
    </location>
    <ligand>
        <name>[4Fe-4S] cluster</name>
        <dbReference type="ChEBI" id="CHEBI:49883"/>
    </ligand>
</feature>
<reference evidence="9 10" key="1">
    <citation type="submission" date="2017-04" db="EMBL/GenBank/DDBJ databases">
        <title>Draft Aigarchaeota genome from a New Zealand hot spring.</title>
        <authorList>
            <person name="Reysenbach A.-L."/>
            <person name="Donaho J.A."/>
            <person name="Gerhart J."/>
            <person name="Kelley J.F."/>
            <person name="Kouba K."/>
            <person name="Podar M."/>
            <person name="Stott M."/>
        </authorList>
    </citation>
    <scope>NUCLEOTIDE SEQUENCE [LARGE SCALE GENOMIC DNA]</scope>
    <source>
        <strain evidence="9">NZ13_MG1</strain>
    </source>
</reference>
<name>A0A2R7Y5E6_9ARCH</name>
<evidence type="ECO:0000313" key="9">
    <source>
        <dbReference type="EMBL" id="PUA32693.1"/>
    </source>
</evidence>
<dbReference type="InterPro" id="IPR007238">
    <property type="entry name" value="DNA_primase_lsu_euk/arc"/>
</dbReference>
<keyword evidence="3 7" id="KW-0235">DNA replication</keyword>
<dbReference type="Pfam" id="PF04104">
    <property type="entry name" value="DNA_primase_lrg"/>
    <property type="match status" value="1"/>
</dbReference>
<evidence type="ECO:0000256" key="1">
    <source>
        <dbReference type="ARBA" id="ARBA00022485"/>
    </source>
</evidence>
<feature type="binding site" evidence="7">
    <location>
        <position position="258"/>
    </location>
    <ligand>
        <name>[4Fe-4S] cluster</name>
        <dbReference type="ChEBI" id="CHEBI:49883"/>
    </ligand>
</feature>
<dbReference type="InterPro" id="IPR023642">
    <property type="entry name" value="DNA_primase_lsu_PriL"/>
</dbReference>
<comment type="caution">
    <text evidence="9">The sequence shown here is derived from an EMBL/GenBank/DDBJ whole genome shotgun (WGS) entry which is preliminary data.</text>
</comment>
<evidence type="ECO:0000256" key="7">
    <source>
        <dbReference type="HAMAP-Rule" id="MF_00701"/>
    </source>
</evidence>
<protein>
    <recommendedName>
        <fullName evidence="7">DNA primase large subunit PriL</fullName>
    </recommendedName>
</protein>
<comment type="function">
    <text evidence="7">Regulatory subunit of DNA primase, an RNA polymerase that catalyzes the synthesis of short RNA molecules used as primers for DNA polymerase during DNA replication. Stabilizes and modulates the activity of the small subunit, increasing the rate of DNA synthesis, and conferring RNA synthesis capability. The DNA polymerase activity may enable DNA primase to also catalyze primer extension after primer synthesis. May also play a role in DNA repair.</text>
</comment>
<dbReference type="PANTHER" id="PTHR10537">
    <property type="entry name" value="DNA PRIMASE LARGE SUBUNIT"/>
    <property type="match status" value="1"/>
</dbReference>
<keyword evidence="2 7" id="KW-0639">Primosome</keyword>
<dbReference type="InterPro" id="IPR058560">
    <property type="entry name" value="DNA_primase_C"/>
</dbReference>
<dbReference type="PANTHER" id="PTHR10537:SF3">
    <property type="entry name" value="DNA PRIMASE LARGE SUBUNIT"/>
    <property type="match status" value="1"/>
</dbReference>
<sequence length="370" mass="42356">MKEPCLNTPQGQNRTMNLLLSLEMLAKYPFTRAAKEYVSSLRIDVESLGAPEFARVYERAKFRVEEALERGGRSYEVGDAKALMDRDLDVELLSFPLALFIVAAIDDDYASRRFGLAEAIRAEVLISNERSEVIEVLAKEELGFDLKKVKKRLNKDYELAIHFTDYLREASKFNAKEWKLVNRYLENGYVYITRRELARLMRSSIERYVLTRIKAIGNVRTPEFMQEFIKEQKEKMLARKYRIERLASGISPDTWPPCMRALHQSLMKGESLSHFANFALASFLLNVGMSVDEVLSIYANRSDFDERIARYQIEHIAGMKGSRTKYTTPSCSTMQTHGLCIEGGRLCGGIKNPLSYVRRLGRVGPKDSEG</sequence>
<gene>
    <name evidence="7" type="primary">priL</name>
    <name evidence="9" type="ORF">B9J98_03725</name>
</gene>
<keyword evidence="5 7" id="KW-0408">Iron</keyword>
<comment type="subunit">
    <text evidence="7">Heterodimer of a small subunit (PriS) and a large subunit (PriL).</text>
</comment>
<dbReference type="GO" id="GO:0003899">
    <property type="term" value="F:DNA-directed RNA polymerase activity"/>
    <property type="evidence" value="ECO:0007669"/>
    <property type="project" value="InterPro"/>
</dbReference>
<comment type="cofactor">
    <cofactor evidence="7">
        <name>[4Fe-4S] cluster</name>
        <dbReference type="ChEBI" id="CHEBI:49883"/>
    </cofactor>
    <text evidence="7">Binds 1 [4Fe-4S] cluster.</text>
</comment>
<dbReference type="SUPFAM" id="SSF140914">
    <property type="entry name" value="PriB N-terminal domain-like"/>
    <property type="match status" value="1"/>
</dbReference>
<keyword evidence="4 7" id="KW-0479">Metal-binding</keyword>
<evidence type="ECO:0000313" key="10">
    <source>
        <dbReference type="Proteomes" id="UP000244066"/>
    </source>
</evidence>
<feature type="binding site" evidence="7">
    <location>
        <position position="340"/>
    </location>
    <ligand>
        <name>[4Fe-4S] cluster</name>
        <dbReference type="ChEBI" id="CHEBI:49883"/>
    </ligand>
</feature>
<evidence type="ECO:0000256" key="2">
    <source>
        <dbReference type="ARBA" id="ARBA00022515"/>
    </source>
</evidence>
<dbReference type="GO" id="GO:0006270">
    <property type="term" value="P:DNA replication initiation"/>
    <property type="evidence" value="ECO:0007669"/>
    <property type="project" value="TreeGrafter"/>
</dbReference>
<accession>A0A2R7Y5E6</accession>
<evidence type="ECO:0000259" key="8">
    <source>
        <dbReference type="Pfam" id="PF04104"/>
    </source>
</evidence>
<evidence type="ECO:0000256" key="6">
    <source>
        <dbReference type="ARBA" id="ARBA00023014"/>
    </source>
</evidence>
<feature type="binding site" evidence="7">
    <location>
        <position position="347"/>
    </location>
    <ligand>
        <name>[4Fe-4S] cluster</name>
        <dbReference type="ChEBI" id="CHEBI:49883"/>
    </ligand>
</feature>
<dbReference type="HAMAP" id="MF_00701">
    <property type="entry name" value="DNA_primase_lrg_arc"/>
    <property type="match status" value="1"/>
</dbReference>
<proteinExistence type="inferred from homology"/>
<comment type="similarity">
    <text evidence="7">Belongs to the eukaryotic-type primase large subunit family.</text>
</comment>
<evidence type="ECO:0000256" key="5">
    <source>
        <dbReference type="ARBA" id="ARBA00023004"/>
    </source>
</evidence>
<dbReference type="GO" id="GO:0051539">
    <property type="term" value="F:4 iron, 4 sulfur cluster binding"/>
    <property type="evidence" value="ECO:0007669"/>
    <property type="project" value="UniProtKB-UniRule"/>
</dbReference>
<keyword evidence="1 7" id="KW-0004">4Fe-4S</keyword>
<dbReference type="AlphaFoldDB" id="A0A2R7Y5E6"/>
<evidence type="ECO:0000256" key="4">
    <source>
        <dbReference type="ARBA" id="ARBA00022723"/>
    </source>
</evidence>